<evidence type="ECO:0000313" key="2">
    <source>
        <dbReference type="EMBL" id="BAU99638.1"/>
    </source>
</evidence>
<feature type="coiled-coil region" evidence="1">
    <location>
        <begin position="81"/>
        <end position="108"/>
    </location>
</feature>
<dbReference type="EMBL" id="AP017457">
    <property type="protein sequence ID" value="BAU99638.1"/>
    <property type="molecule type" value="Genomic_DNA"/>
</dbReference>
<organism evidence="2 3">
    <name type="scientific">Aurantimicrobium minutum</name>
    <dbReference type="NCBI Taxonomy" id="708131"/>
    <lineage>
        <taxon>Bacteria</taxon>
        <taxon>Bacillati</taxon>
        <taxon>Actinomycetota</taxon>
        <taxon>Actinomycetes</taxon>
        <taxon>Micrococcales</taxon>
        <taxon>Microbacteriaceae</taxon>
        <taxon>Aurantimicrobium</taxon>
    </lineage>
</organism>
<gene>
    <name evidence="2" type="ORF">AUMI_110960</name>
</gene>
<proteinExistence type="predicted"/>
<keyword evidence="1" id="KW-0175">Coiled coil</keyword>
<protein>
    <submittedName>
        <fullName evidence="2">Uncharacterized protein</fullName>
    </submittedName>
</protein>
<dbReference type="KEGG" id="amin:AUMI_110960"/>
<dbReference type="Proteomes" id="UP000243847">
    <property type="component" value="Chromosome sequence1"/>
</dbReference>
<name>A0A173LXR4_9MICO</name>
<dbReference type="RefSeq" id="WP_096382298.1">
    <property type="nucleotide sequence ID" value="NZ_AP017457.1"/>
</dbReference>
<evidence type="ECO:0000256" key="1">
    <source>
        <dbReference type="SAM" id="Coils"/>
    </source>
</evidence>
<evidence type="ECO:0000313" key="3">
    <source>
        <dbReference type="Proteomes" id="UP000243847"/>
    </source>
</evidence>
<reference evidence="2 3" key="1">
    <citation type="journal article" date="2016" name="Genome Announc.">
        <title>Complete Genome Sequence of Aurantimicrobium minutum Type Strain KNCT, a Planktonic Ultramicrobacterium Isolated from River Water.</title>
        <authorList>
            <person name="Nakai R."/>
            <person name="Fujisawa T."/>
            <person name="Nakamura Y."/>
            <person name="Nishide H."/>
            <person name="Uchiyama I."/>
            <person name="Baba T."/>
            <person name="Toyoda A."/>
            <person name="Fujiyama A."/>
            <person name="Naganuma T."/>
            <person name="Niki H."/>
        </authorList>
    </citation>
    <scope>NUCLEOTIDE SEQUENCE [LARGE SCALE GENOMIC DNA]</scope>
    <source>
        <strain evidence="2 3">KNC</strain>
    </source>
</reference>
<accession>A0A173LXR4</accession>
<dbReference type="GeneID" id="80452287"/>
<sequence>MSQLTPASVLSTLANIGKEIDTMTETLRPLGEAEVEARLKYKRAFNTAMFSNKADADGKPLTADLRRAVCELETLQLEAEWKAAELALQEAKDKLKALRDRLEIGRSLSPIMRLEWGQS</sequence>
<dbReference type="AlphaFoldDB" id="A0A173LXR4"/>